<accession>A0A6A5CC98</accession>
<dbReference type="GeneID" id="68118351"/>
<feature type="compositionally biased region" description="Low complexity" evidence="1">
    <location>
        <begin position="154"/>
        <end position="177"/>
    </location>
</feature>
<feature type="region of interest" description="Disordered" evidence="1">
    <location>
        <begin position="138"/>
        <end position="178"/>
    </location>
</feature>
<dbReference type="VEuPathDB" id="AmoebaDB:FDP41_011136"/>
<dbReference type="OMA" id="RIEEMEW"/>
<feature type="region of interest" description="Disordered" evidence="1">
    <location>
        <begin position="1"/>
        <end position="38"/>
    </location>
</feature>
<dbReference type="OrthoDB" id="153872at2759"/>
<dbReference type="EMBL" id="VFQX01000007">
    <property type="protein sequence ID" value="KAF0983158.1"/>
    <property type="molecule type" value="Genomic_DNA"/>
</dbReference>
<comment type="caution">
    <text evidence="2">The sequence shown here is derived from an EMBL/GenBank/DDBJ whole genome shotgun (WGS) entry which is preliminary data.</text>
</comment>
<reference evidence="2 3" key="1">
    <citation type="journal article" date="2019" name="Sci. Rep.">
        <title>Nanopore sequencing improves the draft genome of the human pathogenic amoeba Naegleria fowleri.</title>
        <authorList>
            <person name="Liechti N."/>
            <person name="Schurch N."/>
            <person name="Bruggmann R."/>
            <person name="Wittwer M."/>
        </authorList>
    </citation>
    <scope>NUCLEOTIDE SEQUENCE [LARGE SCALE GENOMIC DNA]</scope>
    <source>
        <strain evidence="2 3">ATCC 30894</strain>
    </source>
</reference>
<organism evidence="2 3">
    <name type="scientific">Naegleria fowleri</name>
    <name type="common">Brain eating amoeba</name>
    <dbReference type="NCBI Taxonomy" id="5763"/>
    <lineage>
        <taxon>Eukaryota</taxon>
        <taxon>Discoba</taxon>
        <taxon>Heterolobosea</taxon>
        <taxon>Tetramitia</taxon>
        <taxon>Eutetramitia</taxon>
        <taxon>Vahlkampfiidae</taxon>
        <taxon>Naegleria</taxon>
    </lineage>
</organism>
<keyword evidence="3" id="KW-1185">Reference proteome</keyword>
<evidence type="ECO:0000256" key="1">
    <source>
        <dbReference type="SAM" id="MobiDB-lite"/>
    </source>
</evidence>
<dbReference type="AlphaFoldDB" id="A0A6A5CC98"/>
<gene>
    <name evidence="2" type="ORF">FDP41_011136</name>
</gene>
<protein>
    <submittedName>
        <fullName evidence="2">Uncharacterized protein</fullName>
    </submittedName>
</protein>
<sequence length="631" mass="72200">MFTRQQPHSSLHVTPNVLPSGNQSLMMMNRSSSSPQMNLNHPYLQRVQQGTHLAQRGRMSPPQQSNHPTDPQPFSPPLNTVYHQSPILNVQAHSNIHQGMSPQQLLHHQSLNQNSHGANPTLKFLNEDSVDDLYSLQEPSHSETLHSPRSTSQNIVPSSSSNMTSSNTTPLNTTLINPERINSQLSSKVRHIPRQDPFFHHLEYSVKLAIGAVSCSVSRVYCLRDASEYNQFKQYHQQNANSSGGFLDVWLNLNDLSHMRSNNTLETIIGDGFQISQNGMRISVGRINLDPNTQQLHESLIANHPSNRGGINIPAQQQYQQQLNQESLFLGQHQQSNSRPRVYRLLHCLFNPGRSFCLNREFNEEVISIPQGYDSVYLQPSETNPNFNHEFIVFDARQLFADCVLFVEYDHMGDEKMLNQVMYNDMLRNSDKIISKAYKKASNYVDQSCNPPTDEKMLLPEISKQIQQRQLVLMELENIEKRRLELLANAGQMEAHIREQFRKSMTSLHDITQLKLSTLLSRETELRRKMEEIEWMNTFIAYQRTLESPLQFLESTALHKRKLKERQDAIDYCLIQGKNVYDILTIPDITVEGKMEVLSQTVPLNGMAFRTLANNSYHSNGEAVSGNVMMK</sequence>
<dbReference type="VEuPathDB" id="AmoebaDB:NF0123750"/>
<dbReference type="Proteomes" id="UP000444721">
    <property type="component" value="Unassembled WGS sequence"/>
</dbReference>
<evidence type="ECO:0000313" key="3">
    <source>
        <dbReference type="Proteomes" id="UP000444721"/>
    </source>
</evidence>
<dbReference type="VEuPathDB" id="AmoebaDB:NfTy_017280"/>
<evidence type="ECO:0000313" key="2">
    <source>
        <dbReference type="EMBL" id="KAF0983158.1"/>
    </source>
</evidence>
<proteinExistence type="predicted"/>
<name>A0A6A5CC98_NAEFO</name>
<feature type="region of interest" description="Disordered" evidence="1">
    <location>
        <begin position="50"/>
        <end position="81"/>
    </location>
</feature>
<dbReference type="RefSeq" id="XP_044567871.1">
    <property type="nucleotide sequence ID" value="XM_044701512.1"/>
</dbReference>